<comment type="cofactor">
    <cofactor evidence="1">
        <name>Zn(2+)</name>
        <dbReference type="ChEBI" id="CHEBI:29105"/>
    </cofactor>
</comment>
<proteinExistence type="inferred from homology"/>
<dbReference type="InterPro" id="IPR051013">
    <property type="entry name" value="MBL_superfamily_lactonases"/>
</dbReference>
<dbReference type="Gene3D" id="3.60.15.10">
    <property type="entry name" value="Ribonuclease Z/Hydroxyacylglutathione hydrolase-like"/>
    <property type="match status" value="1"/>
</dbReference>
<dbReference type="PANTHER" id="PTHR42978:SF7">
    <property type="entry name" value="METALLO-HYDROLASE RV2300C-RELATED"/>
    <property type="match status" value="1"/>
</dbReference>
<name>A0ABW1II42_9PSEU</name>
<evidence type="ECO:0000313" key="8">
    <source>
        <dbReference type="EMBL" id="MFC5952039.1"/>
    </source>
</evidence>
<evidence type="ECO:0000256" key="1">
    <source>
        <dbReference type="ARBA" id="ARBA00001947"/>
    </source>
</evidence>
<evidence type="ECO:0000313" key="9">
    <source>
        <dbReference type="Proteomes" id="UP001596119"/>
    </source>
</evidence>
<evidence type="ECO:0000256" key="4">
    <source>
        <dbReference type="ARBA" id="ARBA00022801"/>
    </source>
</evidence>
<dbReference type="CDD" id="cd07729">
    <property type="entry name" value="AHL_lactonase_MBL-fold"/>
    <property type="match status" value="1"/>
</dbReference>
<dbReference type="InterPro" id="IPR036866">
    <property type="entry name" value="RibonucZ/Hydroxyglut_hydro"/>
</dbReference>
<dbReference type="EMBL" id="JBHSQK010000089">
    <property type="protein sequence ID" value="MFC5952039.1"/>
    <property type="molecule type" value="Genomic_DNA"/>
</dbReference>
<evidence type="ECO:0000256" key="2">
    <source>
        <dbReference type="ARBA" id="ARBA00007749"/>
    </source>
</evidence>
<accession>A0ABW1II42</accession>
<organism evidence="8 9">
    <name type="scientific">Pseudonocardia lutea</name>
    <dbReference type="NCBI Taxonomy" id="2172015"/>
    <lineage>
        <taxon>Bacteria</taxon>
        <taxon>Bacillati</taxon>
        <taxon>Actinomycetota</taxon>
        <taxon>Actinomycetes</taxon>
        <taxon>Pseudonocardiales</taxon>
        <taxon>Pseudonocardiaceae</taxon>
        <taxon>Pseudonocardia</taxon>
    </lineage>
</organism>
<reference evidence="9" key="1">
    <citation type="journal article" date="2019" name="Int. J. Syst. Evol. Microbiol.">
        <title>The Global Catalogue of Microorganisms (GCM) 10K type strain sequencing project: providing services to taxonomists for standard genome sequencing and annotation.</title>
        <authorList>
            <consortium name="The Broad Institute Genomics Platform"/>
            <consortium name="The Broad Institute Genome Sequencing Center for Infectious Disease"/>
            <person name="Wu L."/>
            <person name="Ma J."/>
        </authorList>
    </citation>
    <scope>NUCLEOTIDE SEQUENCE [LARGE SCALE GENOMIC DNA]</scope>
    <source>
        <strain evidence="9">CGMCC 4.7397</strain>
    </source>
</reference>
<feature type="domain" description="Metallo-beta-lactamase" evidence="7">
    <location>
        <begin position="37"/>
        <end position="238"/>
    </location>
</feature>
<keyword evidence="9" id="KW-1185">Reference proteome</keyword>
<dbReference type="InterPro" id="IPR001279">
    <property type="entry name" value="Metallo-B-lactamas"/>
</dbReference>
<evidence type="ECO:0000256" key="6">
    <source>
        <dbReference type="SAM" id="MobiDB-lite"/>
    </source>
</evidence>
<gene>
    <name evidence="8" type="ORF">ACFQH9_27620</name>
</gene>
<dbReference type="PANTHER" id="PTHR42978">
    <property type="entry name" value="QUORUM-QUENCHING LACTONASE YTNP-RELATED-RELATED"/>
    <property type="match status" value="1"/>
</dbReference>
<keyword evidence="5" id="KW-0862">Zinc</keyword>
<evidence type="ECO:0000256" key="5">
    <source>
        <dbReference type="ARBA" id="ARBA00022833"/>
    </source>
</evidence>
<protein>
    <submittedName>
        <fullName evidence="8">N-acyl homoserine lactonase family protein</fullName>
    </submittedName>
</protein>
<evidence type="ECO:0000259" key="7">
    <source>
        <dbReference type="SMART" id="SM00849"/>
    </source>
</evidence>
<comment type="caution">
    <text evidence="8">The sequence shown here is derived from an EMBL/GenBank/DDBJ whole genome shotgun (WGS) entry which is preliminary data.</text>
</comment>
<comment type="similarity">
    <text evidence="2">Belongs to the metallo-beta-lactamase superfamily.</text>
</comment>
<sequence length="312" mass="33472">MSGETYEVFAVRYGHMDRRASENFLGGCACDGPMPIDYYVWVVRSAERTVVVDTGFGPAEGIRRGRRVLNPVGTGLAALGVDPAHVDDVVLTHLHYDHAGNLGLFPNARFHLQERELQFVVGRHMADPTTASAYAVEEIADAVRLVHAGRVRFAAEDEELFPGLSVHLVGGHTGGTQVVRVATARGPLVLASDAVHFYANLEKRRVFAVTHDPDHLLEVYDRRLSELVDDPADIVPGHDPLVLARYPAARTGLEGVVALLSDAPGPSDGLAGGRGGAPPEPVGTPVSTSCRPSSRRAGPDELAEVSVRLLEF</sequence>
<dbReference type="Proteomes" id="UP001596119">
    <property type="component" value="Unassembled WGS sequence"/>
</dbReference>
<dbReference type="SUPFAM" id="SSF56281">
    <property type="entry name" value="Metallo-hydrolase/oxidoreductase"/>
    <property type="match status" value="1"/>
</dbReference>
<dbReference type="SMART" id="SM00849">
    <property type="entry name" value="Lactamase_B"/>
    <property type="match status" value="1"/>
</dbReference>
<feature type="region of interest" description="Disordered" evidence="6">
    <location>
        <begin position="267"/>
        <end position="300"/>
    </location>
</feature>
<keyword evidence="4" id="KW-0378">Hydrolase</keyword>
<keyword evidence="3" id="KW-0479">Metal-binding</keyword>
<dbReference type="Pfam" id="PF00753">
    <property type="entry name" value="Lactamase_B"/>
    <property type="match status" value="1"/>
</dbReference>
<dbReference type="RefSeq" id="WP_379570567.1">
    <property type="nucleotide sequence ID" value="NZ_JBHSQK010000089.1"/>
</dbReference>
<evidence type="ECO:0000256" key="3">
    <source>
        <dbReference type="ARBA" id="ARBA00022723"/>
    </source>
</evidence>